<keyword evidence="4" id="KW-1003">Cell membrane</keyword>
<dbReference type="Pfam" id="PF00230">
    <property type="entry name" value="MIP"/>
    <property type="match status" value="2"/>
</dbReference>
<evidence type="ECO:0008006" key="11">
    <source>
        <dbReference type="Google" id="ProtNLM"/>
    </source>
</evidence>
<feature type="transmembrane region" description="Helical" evidence="9">
    <location>
        <begin position="83"/>
        <end position="105"/>
    </location>
</feature>
<sequence length="209" mass="22486">MCMVYSLANVSGGHFNPAVTLAVMCTGSCGGPGQRRCRLIEGLFFMLAQVGAGITAALTYVCVHRGDSRFSNDRVADLGPKKGYGWTSVAIGETVFTMAVALSVLCMTTVRDPRYPKAPSTRSFQFAWAIGVCVTAGSFALEGITGGYLNPGVDIGVSVANFIYSRFAIEQRVGLLTHYLTYQMVGGVMAAIVFRMVHPMEYKEDPLLQ</sequence>
<dbReference type="EMBL" id="HBGQ01071941">
    <property type="protein sequence ID" value="CAD9488130.1"/>
    <property type="molecule type" value="Transcribed_RNA"/>
</dbReference>
<evidence type="ECO:0000256" key="4">
    <source>
        <dbReference type="ARBA" id="ARBA00022475"/>
    </source>
</evidence>
<keyword evidence="7 9" id="KW-0472">Membrane</keyword>
<dbReference type="InterPro" id="IPR034294">
    <property type="entry name" value="Aquaporin_transptr"/>
</dbReference>
<evidence type="ECO:0000256" key="3">
    <source>
        <dbReference type="ARBA" id="ARBA00022448"/>
    </source>
</evidence>
<dbReference type="PANTHER" id="PTHR19139:SF199">
    <property type="entry name" value="MIP17260P"/>
    <property type="match status" value="1"/>
</dbReference>
<dbReference type="SUPFAM" id="SSF81338">
    <property type="entry name" value="Aquaporin-like"/>
    <property type="match status" value="1"/>
</dbReference>
<dbReference type="GO" id="GO:0015250">
    <property type="term" value="F:water channel activity"/>
    <property type="evidence" value="ECO:0007669"/>
    <property type="project" value="TreeGrafter"/>
</dbReference>
<protein>
    <recommendedName>
        <fullName evidence="11">Aquaporin</fullName>
    </recommendedName>
</protein>
<reference evidence="10" key="1">
    <citation type="submission" date="2021-01" db="EMBL/GenBank/DDBJ databases">
        <authorList>
            <person name="Corre E."/>
            <person name="Pelletier E."/>
            <person name="Niang G."/>
            <person name="Scheremetjew M."/>
            <person name="Finn R."/>
            <person name="Kale V."/>
            <person name="Holt S."/>
            <person name="Cochrane G."/>
            <person name="Meng A."/>
            <person name="Brown T."/>
            <person name="Cohen L."/>
        </authorList>
    </citation>
    <scope>NUCLEOTIDE SEQUENCE</scope>
    <source>
        <strain evidence="10">CCMP2222</strain>
    </source>
</reference>
<name>A0A7S2HF57_9DINO</name>
<evidence type="ECO:0000256" key="1">
    <source>
        <dbReference type="ARBA" id="ARBA00004651"/>
    </source>
</evidence>
<dbReference type="InterPro" id="IPR000425">
    <property type="entry name" value="MIP"/>
</dbReference>
<evidence type="ECO:0000256" key="2">
    <source>
        <dbReference type="ARBA" id="ARBA00006175"/>
    </source>
</evidence>
<dbReference type="Gene3D" id="1.20.1080.10">
    <property type="entry name" value="Glycerol uptake facilitator protein"/>
    <property type="match status" value="1"/>
</dbReference>
<dbReference type="PRINTS" id="PR00783">
    <property type="entry name" value="MINTRINSICP"/>
</dbReference>
<evidence type="ECO:0000256" key="7">
    <source>
        <dbReference type="ARBA" id="ARBA00023136"/>
    </source>
</evidence>
<proteinExistence type="inferred from homology"/>
<dbReference type="AlphaFoldDB" id="A0A7S2HF57"/>
<gene>
    <name evidence="10" type="ORF">AAND1436_LOCUS34546</name>
</gene>
<comment type="subcellular location">
    <subcellularLocation>
        <location evidence="1">Cell membrane</location>
        <topology evidence="1">Multi-pass membrane protein</topology>
    </subcellularLocation>
</comment>
<feature type="transmembrane region" description="Helical" evidence="9">
    <location>
        <begin position="179"/>
        <end position="197"/>
    </location>
</feature>
<evidence type="ECO:0000256" key="9">
    <source>
        <dbReference type="SAM" id="Phobius"/>
    </source>
</evidence>
<accession>A0A7S2HF57</accession>
<organism evidence="10">
    <name type="scientific">Alexandrium andersonii</name>
    <dbReference type="NCBI Taxonomy" id="327968"/>
    <lineage>
        <taxon>Eukaryota</taxon>
        <taxon>Sar</taxon>
        <taxon>Alveolata</taxon>
        <taxon>Dinophyceae</taxon>
        <taxon>Gonyaulacales</taxon>
        <taxon>Pyrocystaceae</taxon>
        <taxon>Alexandrium</taxon>
    </lineage>
</organism>
<keyword evidence="5 8" id="KW-0812">Transmembrane</keyword>
<feature type="transmembrane region" description="Helical" evidence="9">
    <location>
        <begin position="43"/>
        <end position="63"/>
    </location>
</feature>
<evidence type="ECO:0000256" key="6">
    <source>
        <dbReference type="ARBA" id="ARBA00022989"/>
    </source>
</evidence>
<keyword evidence="3 8" id="KW-0813">Transport</keyword>
<keyword evidence="6 9" id="KW-1133">Transmembrane helix</keyword>
<dbReference type="PANTHER" id="PTHR19139">
    <property type="entry name" value="AQUAPORIN TRANSPORTER"/>
    <property type="match status" value="1"/>
</dbReference>
<evidence type="ECO:0000256" key="8">
    <source>
        <dbReference type="RuleBase" id="RU000477"/>
    </source>
</evidence>
<feature type="transmembrane region" description="Helical" evidence="9">
    <location>
        <begin position="126"/>
        <end position="149"/>
    </location>
</feature>
<dbReference type="GO" id="GO:0005886">
    <property type="term" value="C:plasma membrane"/>
    <property type="evidence" value="ECO:0007669"/>
    <property type="project" value="UniProtKB-SubCell"/>
</dbReference>
<dbReference type="InterPro" id="IPR023271">
    <property type="entry name" value="Aquaporin-like"/>
</dbReference>
<dbReference type="PROSITE" id="PS00221">
    <property type="entry name" value="MIP"/>
    <property type="match status" value="1"/>
</dbReference>
<evidence type="ECO:0000256" key="5">
    <source>
        <dbReference type="ARBA" id="ARBA00022692"/>
    </source>
</evidence>
<evidence type="ECO:0000313" key="10">
    <source>
        <dbReference type="EMBL" id="CAD9488130.1"/>
    </source>
</evidence>
<comment type="similarity">
    <text evidence="2 8">Belongs to the MIP/aquaporin (TC 1.A.8) family.</text>
</comment>
<dbReference type="InterPro" id="IPR022357">
    <property type="entry name" value="MIP_CS"/>
</dbReference>